<gene>
    <name evidence="2" type="ORF">AVDCRST_MAG85-3191</name>
</gene>
<proteinExistence type="predicted"/>
<feature type="region of interest" description="Disordered" evidence="1">
    <location>
        <begin position="1"/>
        <end position="44"/>
    </location>
</feature>
<dbReference type="EMBL" id="CADCVT010000350">
    <property type="protein sequence ID" value="CAA9525409.1"/>
    <property type="molecule type" value="Genomic_DNA"/>
</dbReference>
<dbReference type="AlphaFoldDB" id="A0A6J4TK19"/>
<reference evidence="2" key="1">
    <citation type="submission" date="2020-02" db="EMBL/GenBank/DDBJ databases">
        <authorList>
            <person name="Meier V. D."/>
        </authorList>
    </citation>
    <scope>NUCLEOTIDE SEQUENCE</scope>
    <source>
        <strain evidence="2">AVDCRST_MAG85</strain>
    </source>
</reference>
<feature type="compositionally biased region" description="Low complexity" evidence="1">
    <location>
        <begin position="1"/>
        <end position="30"/>
    </location>
</feature>
<organism evidence="2">
    <name type="scientific">uncultured Solirubrobacteraceae bacterium</name>
    <dbReference type="NCBI Taxonomy" id="1162706"/>
    <lineage>
        <taxon>Bacteria</taxon>
        <taxon>Bacillati</taxon>
        <taxon>Actinomycetota</taxon>
        <taxon>Thermoleophilia</taxon>
        <taxon>Solirubrobacterales</taxon>
        <taxon>Solirubrobacteraceae</taxon>
        <taxon>environmental samples</taxon>
    </lineage>
</organism>
<evidence type="ECO:0000256" key="1">
    <source>
        <dbReference type="SAM" id="MobiDB-lite"/>
    </source>
</evidence>
<protein>
    <submittedName>
        <fullName evidence="2">Uncharacterized protein</fullName>
    </submittedName>
</protein>
<accession>A0A6J4TK19</accession>
<name>A0A6J4TK19_9ACTN</name>
<feature type="compositionally biased region" description="Basic and acidic residues" evidence="1">
    <location>
        <begin position="31"/>
        <end position="44"/>
    </location>
</feature>
<evidence type="ECO:0000313" key="2">
    <source>
        <dbReference type="EMBL" id="CAA9525409.1"/>
    </source>
</evidence>
<sequence length="44" mass="4380">MPPAFVSVAASAPGAATPSSAAEQTASSSARRMDRDKTMDLLAG</sequence>